<organism evidence="6 7">
    <name type="scientific">Phlyctema vagabunda</name>
    <dbReference type="NCBI Taxonomy" id="108571"/>
    <lineage>
        <taxon>Eukaryota</taxon>
        <taxon>Fungi</taxon>
        <taxon>Dikarya</taxon>
        <taxon>Ascomycota</taxon>
        <taxon>Pezizomycotina</taxon>
        <taxon>Leotiomycetes</taxon>
        <taxon>Helotiales</taxon>
        <taxon>Dermateaceae</taxon>
        <taxon>Phlyctema</taxon>
    </lineage>
</organism>
<proteinExistence type="inferred from homology"/>
<dbReference type="InterPro" id="IPR001128">
    <property type="entry name" value="Cyt_P450"/>
</dbReference>
<name>A0ABR4P3U8_9HELO</name>
<dbReference type="PANTHER" id="PTHR24305:SF232">
    <property type="entry name" value="P450, PUTATIVE (EUROFUNG)-RELATED"/>
    <property type="match status" value="1"/>
</dbReference>
<reference evidence="6 7" key="1">
    <citation type="submission" date="2024-06" db="EMBL/GenBank/DDBJ databases">
        <title>Complete genome of Phlyctema vagabunda strain 19-DSS-EL-015.</title>
        <authorList>
            <person name="Fiorenzani C."/>
        </authorList>
    </citation>
    <scope>NUCLEOTIDE SEQUENCE [LARGE SCALE GENOMIC DNA]</scope>
    <source>
        <strain evidence="6 7">19-DSS-EL-015</strain>
    </source>
</reference>
<evidence type="ECO:0000256" key="2">
    <source>
        <dbReference type="ARBA" id="ARBA00010617"/>
    </source>
</evidence>
<dbReference type="PANTHER" id="PTHR24305">
    <property type="entry name" value="CYTOCHROME P450"/>
    <property type="match status" value="1"/>
</dbReference>
<evidence type="ECO:0000256" key="1">
    <source>
        <dbReference type="ARBA" id="ARBA00001971"/>
    </source>
</evidence>
<keyword evidence="3" id="KW-0479">Metal-binding</keyword>
<evidence type="ECO:0000313" key="7">
    <source>
        <dbReference type="Proteomes" id="UP001629113"/>
    </source>
</evidence>
<accession>A0ABR4P3U8</accession>
<dbReference type="InterPro" id="IPR050121">
    <property type="entry name" value="Cytochrome_P450_monoxygenase"/>
</dbReference>
<keyword evidence="7" id="KW-1185">Reference proteome</keyword>
<evidence type="ECO:0000256" key="5">
    <source>
        <dbReference type="SAM" id="Phobius"/>
    </source>
</evidence>
<keyword evidence="5" id="KW-0472">Membrane</keyword>
<dbReference type="InterPro" id="IPR002401">
    <property type="entry name" value="Cyt_P450_E_grp-I"/>
</dbReference>
<evidence type="ECO:0000256" key="3">
    <source>
        <dbReference type="ARBA" id="ARBA00022723"/>
    </source>
</evidence>
<comment type="similarity">
    <text evidence="2">Belongs to the cytochrome P450 family.</text>
</comment>
<dbReference type="EMBL" id="JBFCZG010000010">
    <property type="protein sequence ID" value="KAL3417756.1"/>
    <property type="molecule type" value="Genomic_DNA"/>
</dbReference>
<dbReference type="InterPro" id="IPR036396">
    <property type="entry name" value="Cyt_P450_sf"/>
</dbReference>
<dbReference type="Gene3D" id="1.10.630.10">
    <property type="entry name" value="Cytochrome P450"/>
    <property type="match status" value="1"/>
</dbReference>
<keyword evidence="5" id="KW-0812">Transmembrane</keyword>
<dbReference type="SUPFAM" id="SSF48264">
    <property type="entry name" value="Cytochrome P450"/>
    <property type="match status" value="1"/>
</dbReference>
<protein>
    <submittedName>
        <fullName evidence="6">Cytochrome p450</fullName>
    </submittedName>
</protein>
<feature type="transmembrane region" description="Helical" evidence="5">
    <location>
        <begin position="6"/>
        <end position="29"/>
    </location>
</feature>
<dbReference type="Proteomes" id="UP001629113">
    <property type="component" value="Unassembled WGS sequence"/>
</dbReference>
<dbReference type="PRINTS" id="PR00463">
    <property type="entry name" value="EP450I"/>
</dbReference>
<sequence>MADYVSFSIFGLSLPTLLFLTATITAGFYQLYRMAMPSPIPGIPYNKESAKRLLGDGGPMIKNAKATHEIFTWLRQQNVNLDTPISQIFLKPFAKPTIIITDFREAQDICLRRTKEFDRTTAQANLFVGVVPEHHIGMKTADPRYKQHRRWLQDLMTPAFLHEIAAPHLQAAFEDLMQVWEKKAELANEHPFSAKYDIYEAALDAVWSILFGANIADSTMRTQLQALAHTKALDLPANIDKEAPLAHVPLPKSMDAVVLLTESIGIAVRSPFPIFTHWMYRQRASMRNAKAVKDKFIAGEVEKTRLRFMGKAESNKDVRCAMDDILRREILMAEKEGRQPIFHSRAMHDEIFGFVIAAHDTTATAITWAVKILADHPNVQTKLRSTLRSAFVNAVAEKRRPTYQEVTKTSIPYLDASIEELIRCSLTEPTVTREALVDVDVLGHRIPKGTAFFLLGNGPSIFTPAFEIDDTLRSPSARAAKERVGSWDPRDMGQFKPERWLVKEGDREVFDASAGPLLTFGLGPRGCYGRRLAYLELRIVLALIIWNFELQACPPELNSYAAEDKVVHAPQQSYVRIKKNTW</sequence>
<keyword evidence="5" id="KW-1133">Transmembrane helix</keyword>
<keyword evidence="4" id="KW-0408">Iron</keyword>
<dbReference type="PRINTS" id="PR00385">
    <property type="entry name" value="P450"/>
</dbReference>
<evidence type="ECO:0000313" key="6">
    <source>
        <dbReference type="EMBL" id="KAL3417756.1"/>
    </source>
</evidence>
<dbReference type="Pfam" id="PF00067">
    <property type="entry name" value="p450"/>
    <property type="match status" value="2"/>
</dbReference>
<comment type="cofactor">
    <cofactor evidence="1">
        <name>heme</name>
        <dbReference type="ChEBI" id="CHEBI:30413"/>
    </cofactor>
</comment>
<comment type="caution">
    <text evidence="6">The sequence shown here is derived from an EMBL/GenBank/DDBJ whole genome shotgun (WGS) entry which is preliminary data.</text>
</comment>
<evidence type="ECO:0000256" key="4">
    <source>
        <dbReference type="ARBA" id="ARBA00023004"/>
    </source>
</evidence>
<gene>
    <name evidence="6" type="ORF">PVAG01_10766</name>
</gene>